<evidence type="ECO:0000313" key="2">
    <source>
        <dbReference type="EMBL" id="GEN97948.1"/>
    </source>
</evidence>
<dbReference type="InterPro" id="IPR027417">
    <property type="entry name" value="P-loop_NTPase"/>
</dbReference>
<evidence type="ECO:0000313" key="3">
    <source>
        <dbReference type="Proteomes" id="UP000321868"/>
    </source>
</evidence>
<name>A0A512AE24_STRCR</name>
<organism evidence="2 3">
    <name type="scientific">Streptococcus cristatus</name>
    <dbReference type="NCBI Taxonomy" id="45634"/>
    <lineage>
        <taxon>Bacteria</taxon>
        <taxon>Bacillati</taxon>
        <taxon>Bacillota</taxon>
        <taxon>Bacilli</taxon>
        <taxon>Lactobacillales</taxon>
        <taxon>Streptococcaceae</taxon>
        <taxon>Streptococcus</taxon>
    </lineage>
</organism>
<proteinExistence type="predicted"/>
<comment type="caution">
    <text evidence="2">The sequence shown here is derived from an EMBL/GenBank/DDBJ whole genome shotgun (WGS) entry which is preliminary data.</text>
</comment>
<gene>
    <name evidence="2" type="ORF">SOL01_18220</name>
</gene>
<evidence type="ECO:0000256" key="1">
    <source>
        <dbReference type="SAM" id="Coils"/>
    </source>
</evidence>
<keyword evidence="1" id="KW-0175">Coiled coil</keyword>
<dbReference type="OrthoDB" id="9757917at2"/>
<sequence length="1398" mass="164981">MKNKITWKNFESIHSGVTDTFEQLCRILFKRQFLDNTSVLTSSPNHPGIEVSPIYSPKEKRMISFQAKYFLNRVDYSQIQKSVNKTIEKYAGQLNVFYLYCNKDLTLTSKSYKRIESTLKSADIELRVISNNEILTQVAQYTDLQSFFFENHIITRDWFENYNQLSFDSLGMRYNPGFNVETETDEKLHLFTRKQKAIDKINSKKIELIKELDTLYNLRESQIIPKIKEFINSLGDVTIENIDECLDWNAKVNRSFKSELEELAKNREELKIKIGQTSDLSQESRNKIFSKVRDIDGLINYLYWFGCLKQEEALISNKILVVTGEAGMGKTQLLANSVEETMSEDGYALLLLGHHYLSSSDISKQIMEKFELNYEFREFLDILDTLGDVENKHIYIFIDAINETPNRSVWQTGLSKITSEVCKRKHIKLVLSVRTGYEKLVFEEKMIERLNSGELLRITHHGFQDDSVVAIKEFLNFHNIPFSPSELLNYEMTNPLFLTLFCKTYNGEELNLFQMFERFITLIDEEIQKALGIPDSGKILKKLLLEIAECQLSNSNNYLVEEDLFQMKFWSYYGIQNKSYFLSFLLKSGLMIGNVRQDKEVYSFGYNLLEDYLKAQKIMEFPFNKKELESYLEKELLKIENGEIQNNNNIDTFFFVSCFYFKKYDEDCIKLIEKISNEYDCYDLANRYLKSFSWRPVDTVSRELFRIIANNYPTNYQDVFNVLIENAIKENSPINSEYLHEILFPKQLNKRDSLWLPFINNLTNEYERVFQLICLFDEGNKIDSLSKEKIKLLLILFTWLLASSNRRLRDITSKAMIEILKNNFEFSEYLLQKFETVNDPYIIQRLYGIVLGACTKKEIPYENEFQSLAEFIYSSIFDKKFNYPDILLRDYARLIIERYLFEFPKNSVKIDRLNIIPPYNSKPIPIVTPSTYSSSDSKRGGFDRIDTSMRPEGVGMYGDFGRYTFQSALNRFKNVDIENLYHYAMQYIRDELGYSDELFTEYDISCGHPLDRGRNHTIERIGKKYQWIAFYNILARVSDLHKLKGWSNSSDEEYKGAWEPYVRDFDPTLNCHFMLPLESLPKFTIEYNENFIEDTGVNNQQINEWILHKTSLFDMPLIYKDNNGTEWALLYQHKEIKNQKDEASDTFSWFCEGHQRTWRIIEAYFVKNSEFDSLKSNFEKSEMFKNGIQSEVTSLYQIYNREFPWSPGVKEIAEDSWFNYNVETGEEEIKRQKVFDFIQSGEEVELVEKEEYVTVKEKKTLAKLLPAHIHFCWEEEYDASKKETISFDIPCPELLDKLHLVQKKYDGYFFSQDGDLVAFDGELTNSINGLIIRKDYLDKFLQENDLSIFWNFVGEKQYFTESPRDQYYSRWKGFLWMVNSEIQSNIALDEQKLGSTDF</sequence>
<dbReference type="EMBL" id="BJYQ01000117">
    <property type="protein sequence ID" value="GEN97948.1"/>
    <property type="molecule type" value="Genomic_DNA"/>
</dbReference>
<feature type="coiled-coil region" evidence="1">
    <location>
        <begin position="253"/>
        <end position="280"/>
    </location>
</feature>
<reference evidence="2 3" key="1">
    <citation type="submission" date="2019-07" db="EMBL/GenBank/DDBJ databases">
        <title>Whole genome shotgun sequence of Streptococcus oligofermentans NBRC 106105.</title>
        <authorList>
            <person name="Hosoyama A."/>
            <person name="Uohara A."/>
            <person name="Ohji S."/>
            <person name="Ichikawa N."/>
        </authorList>
    </citation>
    <scope>NUCLEOTIDE SEQUENCE [LARGE SCALE GENOMIC DNA]</scope>
    <source>
        <strain evidence="2 3">NBRC 106105</strain>
    </source>
</reference>
<dbReference type="Gene3D" id="3.40.50.300">
    <property type="entry name" value="P-loop containing nucleotide triphosphate hydrolases"/>
    <property type="match status" value="1"/>
</dbReference>
<protein>
    <submittedName>
        <fullName evidence="2">NTPase</fullName>
    </submittedName>
</protein>
<dbReference type="SUPFAM" id="SSF52540">
    <property type="entry name" value="P-loop containing nucleoside triphosphate hydrolases"/>
    <property type="match status" value="1"/>
</dbReference>
<dbReference type="RefSeq" id="WP_015604235.1">
    <property type="nucleotide sequence ID" value="NZ_BJYQ01000117.1"/>
</dbReference>
<dbReference type="Proteomes" id="UP000321868">
    <property type="component" value="Unassembled WGS sequence"/>
</dbReference>
<accession>A0A512AE24</accession>